<dbReference type="InterPro" id="IPR001870">
    <property type="entry name" value="B30.2/SPRY"/>
</dbReference>
<dbReference type="GO" id="GO:0043161">
    <property type="term" value="P:proteasome-mediated ubiquitin-dependent protein catabolic process"/>
    <property type="evidence" value="ECO:0007669"/>
    <property type="project" value="TreeGrafter"/>
</dbReference>
<dbReference type="Gene3D" id="2.60.120.920">
    <property type="match status" value="1"/>
</dbReference>
<dbReference type="SUPFAM" id="SSF49899">
    <property type="entry name" value="Concanavalin A-like lectins/glucanases"/>
    <property type="match status" value="1"/>
</dbReference>
<evidence type="ECO:0000259" key="2">
    <source>
        <dbReference type="PROSITE" id="PS50188"/>
    </source>
</evidence>
<evidence type="ECO:0000313" key="3">
    <source>
        <dbReference type="Ensembl" id="ENSPNYP00000009406.1"/>
    </source>
</evidence>
<dbReference type="Ensembl" id="ENSPNYT00000009623.1">
    <property type="protein sequence ID" value="ENSPNYP00000009406.1"/>
    <property type="gene ID" value="ENSPNYG00000007123.1"/>
</dbReference>
<dbReference type="InterPro" id="IPR050672">
    <property type="entry name" value="FBXO45-Fsn/SPSB_families"/>
</dbReference>
<sequence>MWLYRAYSGNLYHGGELVRTLPSFTQGDTITCILDTEAHTVSFAKNDKEPKLAFESVVANELYPCVLFYSSNPGEKVALSDLQMRGMPSSLLPGDPLCSPRATVLLESTVHLLRRLHQCDQWSPHINQYIHTHLELIGPLLREDNSGNFSLSASHNEKEENDKDLTGDHTKDVLSHCRCLSEAKLAALCTEVWPVFALIGGVDGGLRAGGLCLHKPSGRRAILLGILKEGSSLAKLQWEEADLSVSYSEVQGMGELGCIWKTE</sequence>
<dbReference type="Pfam" id="PF00622">
    <property type="entry name" value="SPRY"/>
    <property type="match status" value="1"/>
</dbReference>
<feature type="compositionally biased region" description="Basic and acidic residues" evidence="1">
    <location>
        <begin position="155"/>
        <end position="167"/>
    </location>
</feature>
<dbReference type="PANTHER" id="PTHR12245">
    <property type="entry name" value="SPRY DOMAIN CONTAINING SOCS BOX PROTEIN"/>
    <property type="match status" value="1"/>
</dbReference>
<protein>
    <recommendedName>
        <fullName evidence="2">B30.2/SPRY domain-containing protein</fullName>
    </recommendedName>
</protein>
<feature type="domain" description="B30.2/SPRY" evidence="2">
    <location>
        <begin position="1"/>
        <end position="84"/>
    </location>
</feature>
<dbReference type="InterPro" id="IPR043136">
    <property type="entry name" value="B30.2/SPRY_sf"/>
</dbReference>
<evidence type="ECO:0000256" key="1">
    <source>
        <dbReference type="SAM" id="MobiDB-lite"/>
    </source>
</evidence>
<proteinExistence type="predicted"/>
<dbReference type="GO" id="GO:0019005">
    <property type="term" value="C:SCF ubiquitin ligase complex"/>
    <property type="evidence" value="ECO:0007669"/>
    <property type="project" value="TreeGrafter"/>
</dbReference>
<feature type="region of interest" description="Disordered" evidence="1">
    <location>
        <begin position="148"/>
        <end position="167"/>
    </location>
</feature>
<dbReference type="GO" id="GO:0016567">
    <property type="term" value="P:protein ubiquitination"/>
    <property type="evidence" value="ECO:0007669"/>
    <property type="project" value="UniProtKB-ARBA"/>
</dbReference>
<dbReference type="STRING" id="303518.ENSPNYP00000009406"/>
<accession>A0A3B4FJP7</accession>
<dbReference type="PANTHER" id="PTHR12245:SF13">
    <property type="entry name" value="B30.2_SPRY DOMAIN-CONTAINING PROTEIN"/>
    <property type="match status" value="1"/>
</dbReference>
<reference evidence="3" key="1">
    <citation type="submission" date="2023-09" db="UniProtKB">
        <authorList>
            <consortium name="Ensembl"/>
        </authorList>
    </citation>
    <scope>IDENTIFICATION</scope>
</reference>
<dbReference type="InterPro" id="IPR003877">
    <property type="entry name" value="SPRY_dom"/>
</dbReference>
<dbReference type="InterPro" id="IPR013320">
    <property type="entry name" value="ConA-like_dom_sf"/>
</dbReference>
<organism evidence="3">
    <name type="scientific">Pundamilia nyererei</name>
    <dbReference type="NCBI Taxonomy" id="303518"/>
    <lineage>
        <taxon>Eukaryota</taxon>
        <taxon>Metazoa</taxon>
        <taxon>Chordata</taxon>
        <taxon>Craniata</taxon>
        <taxon>Vertebrata</taxon>
        <taxon>Euteleostomi</taxon>
        <taxon>Actinopterygii</taxon>
        <taxon>Neopterygii</taxon>
        <taxon>Teleostei</taxon>
        <taxon>Neoteleostei</taxon>
        <taxon>Acanthomorphata</taxon>
        <taxon>Ovalentaria</taxon>
        <taxon>Cichlomorphae</taxon>
        <taxon>Cichliformes</taxon>
        <taxon>Cichlidae</taxon>
        <taxon>African cichlids</taxon>
        <taxon>Pseudocrenilabrinae</taxon>
        <taxon>Haplochromini</taxon>
        <taxon>Pundamilia</taxon>
    </lineage>
</organism>
<dbReference type="AlphaFoldDB" id="A0A3B4FJP7"/>
<dbReference type="PROSITE" id="PS50188">
    <property type="entry name" value="B302_SPRY"/>
    <property type="match status" value="1"/>
</dbReference>
<name>A0A3B4FJP7_9CICH</name>
<dbReference type="GeneTree" id="ENSGT00940000175984"/>